<sequence>MTVSTTISATGSATPHSQTIAGTPSASPRTAEPRGQTLTALVVVLGEDAEALDFTAAQIVNAGLTASTVEDPGLLAETVAGSGTEIDVVLCRAPLDGAGLTAALIALGAISTPRRVRTVIEIRPERPENRQMLLAAGADTVLVVPGDDGIVLRTIRVAAIDRGPPRAIGRYIGINRSAIGRLVSGIFEISTLTEAERLATLLASCHPDPERLVIGIWELLCNAIEHGNLEIDFATKRELLLTGRYEEEIERRLATQPYAARRVHVAFRRTRHQVRLRIIDAGKGFDHASAMSQGYPLDGPNGRGIAIASKLCFDRITYRGRGNIVEAISRCPDPTLNGPR</sequence>
<feature type="compositionally biased region" description="Polar residues" evidence="1">
    <location>
        <begin position="1"/>
        <end position="28"/>
    </location>
</feature>
<dbReference type="InterPro" id="IPR036890">
    <property type="entry name" value="HATPase_C_sf"/>
</dbReference>
<proteinExistence type="predicted"/>
<reference evidence="3" key="1">
    <citation type="submission" date="2024-06" db="EMBL/GenBank/DDBJ databases">
        <title>Methylostella associata gen. nov., sp. nov., a novel Ancalomicrobiaceae-affiliated facultatively methylotrophic bacteria that feed on methanotrophs of the genus Methylococcus.</title>
        <authorList>
            <person name="Saltykova V."/>
            <person name="Danilova O.V."/>
            <person name="Oshkin I.Y."/>
            <person name="Belova S.E."/>
            <person name="Pimenov N.V."/>
            <person name="Dedysh S.N."/>
        </authorList>
    </citation>
    <scope>NUCLEOTIDE SEQUENCE</scope>
    <source>
        <strain evidence="3">S20</strain>
    </source>
</reference>
<dbReference type="Gene3D" id="3.30.565.10">
    <property type="entry name" value="Histidine kinase-like ATPase, C-terminal domain"/>
    <property type="match status" value="1"/>
</dbReference>
<evidence type="ECO:0000259" key="2">
    <source>
        <dbReference type="Pfam" id="PF13581"/>
    </source>
</evidence>
<feature type="domain" description="Histidine kinase/HSP90-like ATPase" evidence="2">
    <location>
        <begin position="211"/>
        <end position="327"/>
    </location>
</feature>
<gene>
    <name evidence="3" type="ORF">ABS361_22230</name>
</gene>
<name>A0AAU7XA51_9HYPH</name>
<evidence type="ECO:0000313" key="3">
    <source>
        <dbReference type="EMBL" id="XBY44677.1"/>
    </source>
</evidence>
<evidence type="ECO:0000256" key="1">
    <source>
        <dbReference type="SAM" id="MobiDB-lite"/>
    </source>
</evidence>
<dbReference type="AlphaFoldDB" id="A0AAU7XA51"/>
<accession>A0AAU7XA51</accession>
<dbReference type="InterPro" id="IPR003594">
    <property type="entry name" value="HATPase_dom"/>
</dbReference>
<dbReference type="SUPFAM" id="SSF55874">
    <property type="entry name" value="ATPase domain of HSP90 chaperone/DNA topoisomerase II/histidine kinase"/>
    <property type="match status" value="1"/>
</dbReference>
<organism evidence="3">
    <name type="scientific">Methyloraptor flagellatus</name>
    <dbReference type="NCBI Taxonomy" id="3162530"/>
    <lineage>
        <taxon>Bacteria</taxon>
        <taxon>Pseudomonadati</taxon>
        <taxon>Pseudomonadota</taxon>
        <taxon>Alphaproteobacteria</taxon>
        <taxon>Hyphomicrobiales</taxon>
        <taxon>Ancalomicrobiaceae</taxon>
        <taxon>Methyloraptor</taxon>
    </lineage>
</organism>
<dbReference type="RefSeq" id="WP_407049767.1">
    <property type="nucleotide sequence ID" value="NZ_CP158568.1"/>
</dbReference>
<dbReference type="GO" id="GO:0005524">
    <property type="term" value="F:ATP binding"/>
    <property type="evidence" value="ECO:0007669"/>
    <property type="project" value="UniProtKB-KW"/>
</dbReference>
<keyword evidence="3" id="KW-0547">Nucleotide-binding</keyword>
<feature type="region of interest" description="Disordered" evidence="1">
    <location>
        <begin position="1"/>
        <end position="33"/>
    </location>
</feature>
<dbReference type="EMBL" id="CP158568">
    <property type="protein sequence ID" value="XBY44677.1"/>
    <property type="molecule type" value="Genomic_DNA"/>
</dbReference>
<dbReference type="KEGG" id="mflg:ABS361_22230"/>
<keyword evidence="3" id="KW-0067">ATP-binding</keyword>
<dbReference type="CDD" id="cd16936">
    <property type="entry name" value="HATPase_RsbW-like"/>
    <property type="match status" value="1"/>
</dbReference>
<protein>
    <submittedName>
        <fullName evidence="3">ATP-binding protein</fullName>
    </submittedName>
</protein>
<dbReference type="Pfam" id="PF13581">
    <property type="entry name" value="HATPase_c_2"/>
    <property type="match status" value="1"/>
</dbReference>